<keyword evidence="1" id="KW-0175">Coiled coil</keyword>
<dbReference type="GO" id="GO:0030246">
    <property type="term" value="F:carbohydrate binding"/>
    <property type="evidence" value="ECO:0007669"/>
    <property type="project" value="InterPro"/>
</dbReference>
<name>A0AAV2IKQ0_LYMST</name>
<dbReference type="GO" id="GO:0007155">
    <property type="term" value="P:cell adhesion"/>
    <property type="evidence" value="ECO:0007669"/>
    <property type="project" value="InterPro"/>
</dbReference>
<accession>A0AAV2IKQ0</accession>
<feature type="coiled-coil region" evidence="1">
    <location>
        <begin position="195"/>
        <end position="222"/>
    </location>
</feature>
<evidence type="ECO:0000256" key="2">
    <source>
        <dbReference type="SAM" id="SignalP"/>
    </source>
</evidence>
<feature type="domain" description="H-type lectin" evidence="3">
    <location>
        <begin position="244"/>
        <end position="307"/>
    </location>
</feature>
<dbReference type="AlphaFoldDB" id="A0AAV2IKQ0"/>
<proteinExistence type="predicted"/>
<dbReference type="Gene3D" id="2.60.40.2080">
    <property type="match status" value="1"/>
</dbReference>
<evidence type="ECO:0000259" key="3">
    <source>
        <dbReference type="Pfam" id="PF09458"/>
    </source>
</evidence>
<reference evidence="4 5" key="1">
    <citation type="submission" date="2024-04" db="EMBL/GenBank/DDBJ databases">
        <authorList>
            <consortium name="Genoscope - CEA"/>
            <person name="William W."/>
        </authorList>
    </citation>
    <scope>NUCLEOTIDE SEQUENCE [LARGE SCALE GENOMIC DNA]</scope>
</reference>
<keyword evidence="5" id="KW-1185">Reference proteome</keyword>
<dbReference type="InterPro" id="IPR037221">
    <property type="entry name" value="H-type_lectin_dom_sf"/>
</dbReference>
<sequence>MAIHTVFLGVIVVAVCWLHFARASYLSLTAEPSVIHPVITAKLQLRCSVKNGTVLTHILLQNNSSSTQEADMTQTPSTTDRFLAIAIMKVNEKSGSTEAVASVTGCEVPVIQQGFANTIKAEGSSEGSQEPDELGYLLLTWDHPSTTDSGTFKCEAIFLNPQSFSQTLRTSLDVPANEPSLSDLITYISANSKYIASLEKQVQELAKENQELSADVKQLSNRTLEQRVLTTDNIQTGSASCKNQYIYFPHAFRNEPVIFTSVSSLSFQRLDYYSQSFSIQVDDVSSYGFSVNCTTPSYYTTAGFDWLGIGN</sequence>
<gene>
    <name evidence="4" type="ORF">GSLYS_00021011001</name>
</gene>
<evidence type="ECO:0000256" key="1">
    <source>
        <dbReference type="SAM" id="Coils"/>
    </source>
</evidence>
<evidence type="ECO:0000313" key="4">
    <source>
        <dbReference type="EMBL" id="CAL1547694.1"/>
    </source>
</evidence>
<dbReference type="InterPro" id="IPR019019">
    <property type="entry name" value="H-type_lectin_domain"/>
</dbReference>
<evidence type="ECO:0000313" key="5">
    <source>
        <dbReference type="Proteomes" id="UP001497497"/>
    </source>
</evidence>
<protein>
    <recommendedName>
        <fullName evidence="3">H-type lectin domain-containing protein</fullName>
    </recommendedName>
</protein>
<dbReference type="SUPFAM" id="SSF141086">
    <property type="entry name" value="Agglutinin HPA-like"/>
    <property type="match status" value="1"/>
</dbReference>
<feature type="signal peptide" evidence="2">
    <location>
        <begin position="1"/>
        <end position="23"/>
    </location>
</feature>
<comment type="caution">
    <text evidence="4">The sequence shown here is derived from an EMBL/GenBank/DDBJ whole genome shotgun (WGS) entry which is preliminary data.</text>
</comment>
<keyword evidence="2" id="KW-0732">Signal</keyword>
<dbReference type="EMBL" id="CAXITT010001044">
    <property type="protein sequence ID" value="CAL1547694.1"/>
    <property type="molecule type" value="Genomic_DNA"/>
</dbReference>
<feature type="chain" id="PRO_5043595456" description="H-type lectin domain-containing protein" evidence="2">
    <location>
        <begin position="24"/>
        <end position="311"/>
    </location>
</feature>
<dbReference type="Proteomes" id="UP001497497">
    <property type="component" value="Unassembled WGS sequence"/>
</dbReference>
<organism evidence="4 5">
    <name type="scientific">Lymnaea stagnalis</name>
    <name type="common">Great pond snail</name>
    <name type="synonym">Helix stagnalis</name>
    <dbReference type="NCBI Taxonomy" id="6523"/>
    <lineage>
        <taxon>Eukaryota</taxon>
        <taxon>Metazoa</taxon>
        <taxon>Spiralia</taxon>
        <taxon>Lophotrochozoa</taxon>
        <taxon>Mollusca</taxon>
        <taxon>Gastropoda</taxon>
        <taxon>Heterobranchia</taxon>
        <taxon>Euthyneura</taxon>
        <taxon>Panpulmonata</taxon>
        <taxon>Hygrophila</taxon>
        <taxon>Lymnaeoidea</taxon>
        <taxon>Lymnaeidae</taxon>
        <taxon>Lymnaea</taxon>
    </lineage>
</organism>
<dbReference type="Pfam" id="PF09458">
    <property type="entry name" value="H_lectin"/>
    <property type="match status" value="1"/>
</dbReference>